<feature type="non-terminal residue" evidence="1">
    <location>
        <position position="1"/>
    </location>
</feature>
<keyword evidence="2" id="KW-1185">Reference proteome</keyword>
<gene>
    <name evidence="1" type="ORF">ACFSAU_14750</name>
</gene>
<protein>
    <submittedName>
        <fullName evidence="1">Alpha-ketoacid dehydrogenase subunit beta</fullName>
    </submittedName>
</protein>
<proteinExistence type="predicted"/>
<evidence type="ECO:0000313" key="1">
    <source>
        <dbReference type="EMBL" id="MFD1568752.1"/>
    </source>
</evidence>
<comment type="caution">
    <text evidence="1">The sequence shown here is derived from an EMBL/GenBank/DDBJ whole genome shotgun (WGS) entry which is preliminary data.</text>
</comment>
<accession>A0ABD6BUE2</accession>
<organism evidence="1 2">
    <name type="scientific">Halolamina litorea</name>
    <dbReference type="NCBI Taxonomy" id="1515593"/>
    <lineage>
        <taxon>Archaea</taxon>
        <taxon>Methanobacteriati</taxon>
        <taxon>Methanobacteriota</taxon>
        <taxon>Stenosarchaea group</taxon>
        <taxon>Halobacteria</taxon>
        <taxon>Halobacteriales</taxon>
        <taxon>Haloferacaceae</taxon>
    </lineage>
</organism>
<dbReference type="AlphaFoldDB" id="A0ABD6BUE2"/>
<evidence type="ECO:0000313" key="2">
    <source>
        <dbReference type="Proteomes" id="UP001597139"/>
    </source>
</evidence>
<dbReference type="EMBL" id="JBHUCZ010000019">
    <property type="protein sequence ID" value="MFD1568752.1"/>
    <property type="molecule type" value="Genomic_DNA"/>
</dbReference>
<reference evidence="1 2" key="1">
    <citation type="journal article" date="2019" name="Int. J. Syst. Evol. Microbiol.">
        <title>The Global Catalogue of Microorganisms (GCM) 10K type strain sequencing project: providing services to taxonomists for standard genome sequencing and annotation.</title>
        <authorList>
            <consortium name="The Broad Institute Genomics Platform"/>
            <consortium name="The Broad Institute Genome Sequencing Center for Infectious Disease"/>
            <person name="Wu L."/>
            <person name="Ma J."/>
        </authorList>
    </citation>
    <scope>NUCLEOTIDE SEQUENCE [LARGE SCALE GENOMIC DNA]</scope>
    <source>
        <strain evidence="1 2">CGMCC 1.12859</strain>
    </source>
</reference>
<dbReference type="Proteomes" id="UP001597139">
    <property type="component" value="Unassembled WGS sequence"/>
</dbReference>
<sequence>VTGFDVPVPLYAMEDYYLPNAARVEDGIREAVEF</sequence>
<name>A0ABD6BUE2_9EURY</name>